<feature type="domain" description="Prokineticin" evidence="5">
    <location>
        <begin position="52"/>
        <end position="119"/>
    </location>
</feature>
<dbReference type="InterPro" id="IPR023569">
    <property type="entry name" value="Prokineticin_domain"/>
</dbReference>
<dbReference type="PANTHER" id="PTHR10041:SF5">
    <property type="entry name" value="LEUCINE-RICH COLIPASE-LIKE PROTEIN 1"/>
    <property type="match status" value="1"/>
</dbReference>
<dbReference type="Pfam" id="PF06607">
    <property type="entry name" value="Prokineticin"/>
    <property type="match status" value="1"/>
</dbReference>
<evidence type="ECO:0000256" key="2">
    <source>
        <dbReference type="ARBA" id="ARBA00022525"/>
    </source>
</evidence>
<evidence type="ECO:0000256" key="1">
    <source>
        <dbReference type="ARBA" id="ARBA00004613"/>
    </source>
</evidence>
<dbReference type="Gene3D" id="2.10.80.10">
    <property type="entry name" value="Lipase, subunit A"/>
    <property type="match status" value="1"/>
</dbReference>
<dbReference type="PANTHER" id="PTHR10041">
    <property type="entry name" value="COLIPASE"/>
    <property type="match status" value="1"/>
</dbReference>
<dbReference type="EMBL" id="GADI01007964">
    <property type="protein sequence ID" value="JAA65844.1"/>
    <property type="molecule type" value="mRNA"/>
</dbReference>
<accession>A0A0K8R5U4</accession>
<evidence type="ECO:0000259" key="5">
    <source>
        <dbReference type="Pfam" id="PF06607"/>
    </source>
</evidence>
<feature type="chain" id="PRO_5005515800" evidence="4">
    <location>
        <begin position="24"/>
        <end position="123"/>
    </location>
</feature>
<organism evidence="6">
    <name type="scientific">Ixodes ricinus</name>
    <name type="common">Common tick</name>
    <name type="synonym">Acarus ricinus</name>
    <dbReference type="NCBI Taxonomy" id="34613"/>
    <lineage>
        <taxon>Eukaryota</taxon>
        <taxon>Metazoa</taxon>
        <taxon>Ecdysozoa</taxon>
        <taxon>Arthropoda</taxon>
        <taxon>Chelicerata</taxon>
        <taxon>Arachnida</taxon>
        <taxon>Acari</taxon>
        <taxon>Parasitiformes</taxon>
        <taxon>Ixodida</taxon>
        <taxon>Ixodoidea</taxon>
        <taxon>Ixodidae</taxon>
        <taxon>Ixodinae</taxon>
        <taxon>Ixodes</taxon>
    </lineage>
</organism>
<comment type="subcellular location">
    <subcellularLocation>
        <location evidence="1">Secreted</location>
    </subcellularLocation>
</comment>
<feature type="signal peptide" evidence="4">
    <location>
        <begin position="1"/>
        <end position="23"/>
    </location>
</feature>
<keyword evidence="3" id="KW-1015">Disulfide bond</keyword>
<evidence type="ECO:0000313" key="6">
    <source>
        <dbReference type="EMBL" id="JAA65844.1"/>
    </source>
</evidence>
<keyword evidence="2" id="KW-0964">Secreted</keyword>
<dbReference type="GO" id="GO:0005576">
    <property type="term" value="C:extracellular region"/>
    <property type="evidence" value="ECO:0007669"/>
    <property type="project" value="UniProtKB-SubCell"/>
</dbReference>
<reference evidence="6" key="1">
    <citation type="submission" date="2012-12" db="EMBL/GenBank/DDBJ databases">
        <title>Identification and characterization of a phenylalanine ammonia-lyase gene family in Isatis indigotica Fort.</title>
        <authorList>
            <person name="Liu Q."/>
            <person name="Chen J."/>
            <person name="Zhou X."/>
            <person name="Di P."/>
            <person name="Xiao Y."/>
            <person name="Xuan H."/>
            <person name="Zhang L."/>
            <person name="Chen W."/>
        </authorList>
    </citation>
    <scope>NUCLEOTIDE SEQUENCE</scope>
    <source>
        <tissue evidence="6">Salivary gland</tissue>
    </source>
</reference>
<sequence length="123" mass="12963">MKTFCLVLALTVIVASLLADVTAQFEGQQPVFPNFPGGPAHRPTPGRQGQPCSPSAPCGSGLCCLKSSNGNRPYSTCQPKGGYGMPCSEDSIKGGTYTHLCPCQTGLRCRDFGKNRHICVTGK</sequence>
<keyword evidence="4" id="KW-0732">Signal</keyword>
<dbReference type="GO" id="GO:0008047">
    <property type="term" value="F:enzyme activator activity"/>
    <property type="evidence" value="ECO:0007669"/>
    <property type="project" value="InterPro"/>
</dbReference>
<protein>
    <submittedName>
        <fullName evidence="6">Putative ixodegrin protein</fullName>
    </submittedName>
</protein>
<dbReference type="AlphaFoldDB" id="A0A0K8R5U4"/>
<name>A0A0K8R5U4_IXORI</name>
<evidence type="ECO:0000256" key="3">
    <source>
        <dbReference type="ARBA" id="ARBA00023157"/>
    </source>
</evidence>
<dbReference type="InterPro" id="IPR001981">
    <property type="entry name" value="Colipase"/>
</dbReference>
<proteinExistence type="evidence at transcript level"/>
<dbReference type="GO" id="GO:0016042">
    <property type="term" value="P:lipid catabolic process"/>
    <property type="evidence" value="ECO:0007669"/>
    <property type="project" value="InterPro"/>
</dbReference>
<dbReference type="GO" id="GO:0007586">
    <property type="term" value="P:digestion"/>
    <property type="evidence" value="ECO:0007669"/>
    <property type="project" value="InterPro"/>
</dbReference>
<evidence type="ECO:0000256" key="4">
    <source>
        <dbReference type="SAM" id="SignalP"/>
    </source>
</evidence>